<accession>A0A066X4U3</accession>
<evidence type="ECO:0008006" key="5">
    <source>
        <dbReference type="Google" id="ProtNLM"/>
    </source>
</evidence>
<evidence type="ECO:0000313" key="3">
    <source>
        <dbReference type="EMBL" id="KDN63987.1"/>
    </source>
</evidence>
<dbReference type="AlphaFoldDB" id="A0A066X4U3"/>
<keyword evidence="2" id="KW-0732">Signal</keyword>
<organism evidence="3 4">
    <name type="scientific">Colletotrichum sublineola</name>
    <name type="common">Sorghum anthracnose fungus</name>
    <dbReference type="NCBI Taxonomy" id="1173701"/>
    <lineage>
        <taxon>Eukaryota</taxon>
        <taxon>Fungi</taxon>
        <taxon>Dikarya</taxon>
        <taxon>Ascomycota</taxon>
        <taxon>Pezizomycotina</taxon>
        <taxon>Sordariomycetes</taxon>
        <taxon>Hypocreomycetidae</taxon>
        <taxon>Glomerellales</taxon>
        <taxon>Glomerellaceae</taxon>
        <taxon>Colletotrichum</taxon>
        <taxon>Colletotrichum graminicola species complex</taxon>
    </lineage>
</organism>
<feature type="region of interest" description="Disordered" evidence="1">
    <location>
        <begin position="110"/>
        <end position="138"/>
    </location>
</feature>
<dbReference type="OMA" id="CRPVTTE"/>
<feature type="signal peptide" evidence="2">
    <location>
        <begin position="1"/>
        <end position="19"/>
    </location>
</feature>
<keyword evidence="4" id="KW-1185">Reference proteome</keyword>
<dbReference type="Proteomes" id="UP000027238">
    <property type="component" value="Unassembled WGS sequence"/>
</dbReference>
<feature type="chain" id="PRO_5001629780" description="GPI anchored protein" evidence="2">
    <location>
        <begin position="20"/>
        <end position="159"/>
    </location>
</feature>
<protein>
    <recommendedName>
        <fullName evidence="5">GPI anchored protein</fullName>
    </recommendedName>
</protein>
<dbReference type="OrthoDB" id="4848584at2759"/>
<dbReference type="eggNOG" id="ENOG502T70U">
    <property type="taxonomic scope" value="Eukaryota"/>
</dbReference>
<feature type="compositionally biased region" description="Polar residues" evidence="1">
    <location>
        <begin position="118"/>
        <end position="138"/>
    </location>
</feature>
<reference evidence="4" key="1">
    <citation type="journal article" date="2014" name="Genome Announc.">
        <title>Draft genome sequence of Colletotrichum sublineola, a destructive pathogen of cultivated sorghum.</title>
        <authorList>
            <person name="Baroncelli R."/>
            <person name="Sanz-Martin J.M."/>
            <person name="Rech G.E."/>
            <person name="Sukno S.A."/>
            <person name="Thon M.R."/>
        </authorList>
    </citation>
    <scope>NUCLEOTIDE SEQUENCE [LARGE SCALE GENOMIC DNA]</scope>
    <source>
        <strain evidence="4">TX430BB</strain>
    </source>
</reference>
<name>A0A066X4U3_COLSU</name>
<proteinExistence type="predicted"/>
<gene>
    <name evidence="3" type="ORF">CSUB01_04206</name>
</gene>
<evidence type="ECO:0000256" key="2">
    <source>
        <dbReference type="SAM" id="SignalP"/>
    </source>
</evidence>
<dbReference type="EMBL" id="JMSE01001170">
    <property type="protein sequence ID" value="KDN63987.1"/>
    <property type="molecule type" value="Genomic_DNA"/>
</dbReference>
<comment type="caution">
    <text evidence="3">The sequence shown here is derived from an EMBL/GenBank/DDBJ whole genome shotgun (WGS) entry which is preliminary data.</text>
</comment>
<evidence type="ECO:0000313" key="4">
    <source>
        <dbReference type="Proteomes" id="UP000027238"/>
    </source>
</evidence>
<sequence length="159" mass="16096">MKPAVFLAVASGIISGVSGVNEDIIRVGDINPVEPVLELTTILEGPGALVPTSVGGNGVSVIQSTVCRPVTTETCEIMQLTSTFPVSKTTSVASSEIITTSVTEVVTSKTSEVATSSGTKVTQSSESTGTLQSPSASAAANKEIDTNGVWAGIALLMLL</sequence>
<evidence type="ECO:0000256" key="1">
    <source>
        <dbReference type="SAM" id="MobiDB-lite"/>
    </source>
</evidence>
<dbReference type="HOGENOM" id="CLU_1660615_0_0_1"/>